<gene>
    <name evidence="3" type="ORF">D2U88_07280</name>
    <name evidence="4" type="ORF">FQ019_07225</name>
</gene>
<feature type="domain" description="Beta-lactamase-related" evidence="2">
    <location>
        <begin position="55"/>
        <end position="367"/>
    </location>
</feature>
<name>A0A418N8E7_9FLAO</name>
<accession>A0A418N8E7</accession>
<evidence type="ECO:0000256" key="1">
    <source>
        <dbReference type="SAM" id="SignalP"/>
    </source>
</evidence>
<organism evidence="3 5">
    <name type="scientific">Flagellimonas aequoris</name>
    <dbReference type="NCBI Taxonomy" id="2306997"/>
    <lineage>
        <taxon>Bacteria</taxon>
        <taxon>Pseudomonadati</taxon>
        <taxon>Bacteroidota</taxon>
        <taxon>Flavobacteriia</taxon>
        <taxon>Flavobacteriales</taxon>
        <taxon>Flavobacteriaceae</taxon>
        <taxon>Flagellimonas</taxon>
    </lineage>
</organism>
<keyword evidence="1" id="KW-0732">Signal</keyword>
<comment type="caution">
    <text evidence="3">The sequence shown here is derived from an EMBL/GenBank/DDBJ whole genome shotgun (WGS) entry which is preliminary data.</text>
</comment>
<dbReference type="SUPFAM" id="SSF56601">
    <property type="entry name" value="beta-lactamase/transpeptidase-like"/>
    <property type="match status" value="1"/>
</dbReference>
<dbReference type="EMBL" id="QXFJ01000017">
    <property type="protein sequence ID" value="RIV71560.1"/>
    <property type="molecule type" value="Genomic_DNA"/>
</dbReference>
<evidence type="ECO:0000313" key="6">
    <source>
        <dbReference type="Proteomes" id="UP000321528"/>
    </source>
</evidence>
<dbReference type="InterPro" id="IPR001466">
    <property type="entry name" value="Beta-lactam-related"/>
</dbReference>
<dbReference type="AlphaFoldDB" id="A0A418N8E7"/>
<feature type="chain" id="PRO_5019369011" evidence="1">
    <location>
        <begin position="21"/>
        <end position="485"/>
    </location>
</feature>
<evidence type="ECO:0000313" key="4">
    <source>
        <dbReference type="EMBL" id="TXK03124.1"/>
    </source>
</evidence>
<evidence type="ECO:0000259" key="2">
    <source>
        <dbReference type="Pfam" id="PF00144"/>
    </source>
</evidence>
<evidence type="ECO:0000313" key="3">
    <source>
        <dbReference type="EMBL" id="RIV71560.1"/>
    </source>
</evidence>
<dbReference type="Pfam" id="PF00144">
    <property type="entry name" value="Beta-lactamase"/>
    <property type="match status" value="1"/>
</dbReference>
<dbReference type="InterPro" id="IPR012338">
    <property type="entry name" value="Beta-lactam/transpept-like"/>
</dbReference>
<proteinExistence type="predicted"/>
<dbReference type="GO" id="GO:0016787">
    <property type="term" value="F:hydrolase activity"/>
    <property type="evidence" value="ECO:0007669"/>
    <property type="project" value="UniProtKB-KW"/>
</dbReference>
<dbReference type="RefSeq" id="WP_119639730.1">
    <property type="nucleotide sequence ID" value="NZ_QXFJ01000017.1"/>
</dbReference>
<keyword evidence="3" id="KW-0378">Hydrolase</keyword>
<dbReference type="EMBL" id="VNWL01000016">
    <property type="protein sequence ID" value="TXK03124.1"/>
    <property type="molecule type" value="Genomic_DNA"/>
</dbReference>
<reference evidence="3 5" key="1">
    <citation type="submission" date="2018-08" db="EMBL/GenBank/DDBJ databases">
        <title>Proposal of Muricauda 72 sp.nov. and Muricauda NH166 sp.nov., isolated from seawater.</title>
        <authorList>
            <person name="Cheng H."/>
            <person name="Wu Y.-H."/>
            <person name="Guo L.-L."/>
            <person name="Xu X.-W."/>
        </authorList>
    </citation>
    <scope>NUCLEOTIDE SEQUENCE [LARGE SCALE GENOMIC DNA]</scope>
    <source>
        <strain evidence="3 5">NH166</strain>
    </source>
</reference>
<protein>
    <submittedName>
        <fullName evidence="4">Beta-lactamase family protein</fullName>
    </submittedName>
    <submittedName>
        <fullName evidence="3">Class A beta-lactamase-related serine hydrolase</fullName>
    </submittedName>
</protein>
<dbReference type="PANTHER" id="PTHR46825">
    <property type="entry name" value="D-ALANYL-D-ALANINE-CARBOXYPEPTIDASE/ENDOPEPTIDASE AMPH"/>
    <property type="match status" value="1"/>
</dbReference>
<dbReference type="Proteomes" id="UP000321528">
    <property type="component" value="Unassembled WGS sequence"/>
</dbReference>
<dbReference type="OrthoDB" id="9797709at2"/>
<keyword evidence="6" id="KW-1185">Reference proteome</keyword>
<evidence type="ECO:0000313" key="5">
    <source>
        <dbReference type="Proteomes" id="UP000284189"/>
    </source>
</evidence>
<dbReference type="PANTHER" id="PTHR46825:SF12">
    <property type="entry name" value="PENICILLIN-BINDING PROTEIN 4"/>
    <property type="match status" value="1"/>
</dbReference>
<dbReference type="Gene3D" id="3.40.710.10">
    <property type="entry name" value="DD-peptidase/beta-lactamase superfamily"/>
    <property type="match status" value="1"/>
</dbReference>
<reference evidence="4 6" key="2">
    <citation type="submission" date="2019-07" db="EMBL/GenBank/DDBJ databases">
        <title>Draft genome of two Muricauda strains isolated from deep sea.</title>
        <authorList>
            <person name="Sun C."/>
        </authorList>
    </citation>
    <scope>NUCLEOTIDE SEQUENCE [LARGE SCALE GENOMIC DNA]</scope>
    <source>
        <strain evidence="4 6">NH166</strain>
    </source>
</reference>
<sequence length="485" mass="53869">MRSHLICVFLLSLCTLSCKNANNIDFHQDIQAIENGLLPPILVKGDSVKGLNLMDRMQHHNVPGVSIALVENGKLKWAKGYGIANSKTNSTIDTNTLFQAGSISKPIAALAALQLVENAQITLDADVNDHLIDWKVPESDFTSTQKVTLRRLLSHTAGTNVHGFPGYAQKDTFPSITAVLNGKGNTPKIIVDTIPGSIWRYSGGGYTIVEKLIEDISGQPFERYMHQQVLQPLGMNNSTYEQPLPPHYHKNASAAYDTEGSMFEGQWYNHPEQAAAGLWTTPTDLAKYCIQIQEILSGAPNGILKKPSVEEMLTDQGNDWGLGPSLDEKNGALVFRHAGKNVGFTNEFIAYAHQGNAVIIMTNADNGGKLIGEILRSVSAYYHWDLNNPLTIELMEVNDDELSRFTGKYVLDFQVAGIGDYLIDVDLKDNSLRVTDPNNGDINILRPTKKWEFMDLDKGDKVTFRLEKDSIDILWNNRFLFHKVE</sequence>
<dbReference type="InterPro" id="IPR050491">
    <property type="entry name" value="AmpC-like"/>
</dbReference>
<feature type="signal peptide" evidence="1">
    <location>
        <begin position="1"/>
        <end position="20"/>
    </location>
</feature>
<dbReference type="Proteomes" id="UP000284189">
    <property type="component" value="Unassembled WGS sequence"/>
</dbReference>